<evidence type="ECO:0000256" key="3">
    <source>
        <dbReference type="ARBA" id="ARBA00007147"/>
    </source>
</evidence>
<sequence length="1613" mass="176915">MENRREKNWLFYLVQPTQLLADIPKMPLETKLSLLKQFLSQAELSDRKAFAANRVDISVSEVNLPSESRRTTDTVSPEGSDTEPPYKKSKILDALALQLAAVLKFNLNLFRTMCEIPTRLLARLYRVLVTVTAKNSAVLQPMFEQNDGKDNLFKINPYAGFDWRALHPTTTYAIFSYHVWCLQVSFASNMLPQPFRNLTPAVSGLTEIPDTVFFADNRVEISVVLERASESVAQLTQILSLLDEITLARPFPTAFPLVGPGLPPALGAPLDTEPEEADDETESRSRQSMLIRDAELLSREYLELSIKFILGRHAFQLQNFSNSEEFFTTALNLMKQIKIKYAEEVGVTVGLLETYLQACKSCHSDVPSGLKLSDSQSNPCEFVRVFCDILQRDWLENSPPNAGTPFWHQKIVENGSLHMGIRSPTRMKSESLSSNAINKPTYEDHLYQILMEDLHVEDNAKTCEPIVPLGWSLRKRLEGLLLRTLIALHTSRLDMKPGRPSPAKQARTSPRAVALDAIDLFSVVQHLYTKVLVCNTIERLVSESFFEPAQFVTLLITCPQCTGESRSPYLSSSTPTLDPVCAYEFLFDCLDCFLHVLSTQPEERAKLRIQLVDQYVLYIVQQGLALLGQPDWTLSADSADLPILRRRFRGCLNALVEHDLLAALRTEVQNFVRSVYEMEQLAESSSSEACFMSTVLRGLPDPGIDLPTHSTTEHGLASLANGIADSLKLNEPPTAWSEATVATDSCTIYGSKMDIDMRGPVHPFAAVSLFGPFPPHPFRSLPTGHQGSSHPSLSTASETLGNEDAFALMHASTIRLLLTTCTSSGVNATVRKLLGVMPAARILMLNSAWISCLRRLATLEHASTSGSISDVPPDDTLLAPFFSVDTNSAGLLVAAVQLAKASLCLEHQTASPNRIHALLLSALSELTASTNTLCTNASGLTWFRAALRHELLLLDLLNVLDSSPVMSSEESRSVPAITGNNVGMTKTHTRRFYLNELSRRAKICLFLAAGLPANQTALENKMDTNWMSLGLSNLLVCAAACYLLWNGERDFLLPSSKRAQSSTTCLPKGSLPARNSVLGGLDLIRALLRVHEAVSTVAGQLESGESGEKRDGAVPTSDGDTRPTQADRVKTAINNLWNLVVFGCLVPELANSSNGSENGIASSGETKSNHSRPQIQLPTMVTVARMLACSCAHNQTGRGTDVEHPRADVKKRFSPSTPGARKSSPALYLLSYLITCLSHITHAVCPEFHVPKLPPLDVVVDTCMRLETDLWHCVSSDDSSKTDLCTGSDDTGRRKRSRWEPVSSDDGSTFQSHPNSSGCLWNKTSAIGVVAVSLLSDVRWPNDIPSNTKLPAQAMYELLLLFLNSGLTFLPTRIDWLLLRAEVEFHLNRPRAALVTYLEACAVATDSFLRPLPASIQCEEIVHRMVSICQNLGLLGEAIVLCQLAPQGALIEVGLHLITCISDLYTSGSQAPETIGSLPTGEQASGPESHGSSMLAPPATTALAAGIINDPVSRSRAPLSTFLTERPHGACGGFLAKTPWDCLDPLVDYLWDVQLLETLSANALNQGSLSVHARFNACLSLPELNVNNRDEILQQSVEARTLDFLRWMANQHL</sequence>
<dbReference type="GO" id="GO:0032039">
    <property type="term" value="C:integrator complex"/>
    <property type="evidence" value="ECO:0007669"/>
    <property type="project" value="TreeGrafter"/>
</dbReference>
<feature type="region of interest" description="Disordered" evidence="6">
    <location>
        <begin position="1277"/>
        <end position="1315"/>
    </location>
</feature>
<comment type="caution">
    <text evidence="8">The sequence shown here is derived from an EMBL/GenBank/DDBJ whole genome shotgun (WGS) entry which is preliminary data.</text>
</comment>
<dbReference type="InterPro" id="IPR057980">
    <property type="entry name" value="TPR_INTS8"/>
</dbReference>
<name>A0A504Y5H1_FASGI</name>
<dbReference type="GO" id="GO:0034472">
    <property type="term" value="P:snRNA 3'-end processing"/>
    <property type="evidence" value="ECO:0007669"/>
    <property type="project" value="InterPro"/>
</dbReference>
<keyword evidence="4" id="KW-0158">Chromosome</keyword>
<dbReference type="STRING" id="46835.A0A504Y5H1"/>
<dbReference type="PANTHER" id="PTHR13350">
    <property type="entry name" value="INTEGRATOR COMPLEX SUBUNIT 8"/>
    <property type="match status" value="1"/>
</dbReference>
<keyword evidence="5" id="KW-0539">Nucleus</keyword>
<feature type="region of interest" description="Disordered" evidence="6">
    <location>
        <begin position="1475"/>
        <end position="1495"/>
    </location>
</feature>
<accession>A0A504Y5H1</accession>
<feature type="region of interest" description="Disordered" evidence="6">
    <location>
        <begin position="1099"/>
        <end position="1124"/>
    </location>
</feature>
<comment type="similarity">
    <text evidence="3">Belongs to the Integrator subunit 8 family.</text>
</comment>
<evidence type="ECO:0000256" key="4">
    <source>
        <dbReference type="ARBA" id="ARBA00022454"/>
    </source>
</evidence>
<feature type="region of interest" description="Disordered" evidence="6">
    <location>
        <begin position="266"/>
        <end position="286"/>
    </location>
</feature>
<feature type="region of interest" description="Disordered" evidence="6">
    <location>
        <begin position="66"/>
        <end position="85"/>
    </location>
</feature>
<keyword evidence="9" id="KW-1185">Reference proteome</keyword>
<evidence type="ECO:0000256" key="1">
    <source>
        <dbReference type="ARBA" id="ARBA00004123"/>
    </source>
</evidence>
<evidence type="ECO:0000256" key="5">
    <source>
        <dbReference type="ARBA" id="ARBA00023242"/>
    </source>
</evidence>
<evidence type="ECO:0000259" key="7">
    <source>
        <dbReference type="Pfam" id="PF25756"/>
    </source>
</evidence>
<dbReference type="OrthoDB" id="64340at2759"/>
<dbReference type="PANTHER" id="PTHR13350:SF1">
    <property type="entry name" value="INTEGRATOR COMPLEX SUBUNIT 8"/>
    <property type="match status" value="1"/>
</dbReference>
<feature type="domain" description="INTS8 TPR repeats" evidence="7">
    <location>
        <begin position="1540"/>
        <end position="1611"/>
    </location>
</feature>
<reference evidence="8 9" key="1">
    <citation type="submission" date="2019-04" db="EMBL/GenBank/DDBJ databases">
        <title>Annotation for the trematode Fasciola gigantica.</title>
        <authorList>
            <person name="Choi Y.-J."/>
        </authorList>
    </citation>
    <scope>NUCLEOTIDE SEQUENCE [LARGE SCALE GENOMIC DNA]</scope>
    <source>
        <strain evidence="8">Uganda_cow_1</strain>
    </source>
</reference>
<protein>
    <recommendedName>
        <fullName evidence="7">INTS8 TPR repeats domain-containing protein</fullName>
    </recommendedName>
</protein>
<dbReference type="Pfam" id="PF25756">
    <property type="entry name" value="TPR_INTS8"/>
    <property type="match status" value="2"/>
</dbReference>
<dbReference type="Proteomes" id="UP000316759">
    <property type="component" value="Unassembled WGS sequence"/>
</dbReference>
<dbReference type="InterPro" id="IPR038751">
    <property type="entry name" value="INTS8"/>
</dbReference>
<feature type="region of interest" description="Disordered" evidence="6">
    <location>
        <begin position="1155"/>
        <end position="1174"/>
    </location>
</feature>
<evidence type="ECO:0000256" key="2">
    <source>
        <dbReference type="ARBA" id="ARBA00004286"/>
    </source>
</evidence>
<organism evidence="8 9">
    <name type="scientific">Fasciola gigantica</name>
    <name type="common">Giant liver fluke</name>
    <dbReference type="NCBI Taxonomy" id="46835"/>
    <lineage>
        <taxon>Eukaryota</taxon>
        <taxon>Metazoa</taxon>
        <taxon>Spiralia</taxon>
        <taxon>Lophotrochozoa</taxon>
        <taxon>Platyhelminthes</taxon>
        <taxon>Trematoda</taxon>
        <taxon>Digenea</taxon>
        <taxon>Plagiorchiida</taxon>
        <taxon>Echinostomata</taxon>
        <taxon>Echinostomatoidea</taxon>
        <taxon>Fasciolidae</taxon>
        <taxon>Fasciola</taxon>
    </lineage>
</organism>
<comment type="subcellular location">
    <subcellularLocation>
        <location evidence="2">Chromosome</location>
    </subcellularLocation>
    <subcellularLocation>
        <location evidence="1">Nucleus</location>
    </subcellularLocation>
</comment>
<feature type="domain" description="INTS8 TPR repeats" evidence="7">
    <location>
        <begin position="1340"/>
        <end position="1444"/>
    </location>
</feature>
<proteinExistence type="inferred from homology"/>
<feature type="compositionally biased region" description="Polar residues" evidence="6">
    <location>
        <begin position="1305"/>
        <end position="1315"/>
    </location>
</feature>
<evidence type="ECO:0000256" key="6">
    <source>
        <dbReference type="SAM" id="MobiDB-lite"/>
    </source>
</evidence>
<dbReference type="GO" id="GO:0005694">
    <property type="term" value="C:chromosome"/>
    <property type="evidence" value="ECO:0007669"/>
    <property type="project" value="UniProtKB-SubCell"/>
</dbReference>
<gene>
    <name evidence="8" type="ORF">FGIG_02931</name>
</gene>
<evidence type="ECO:0000313" key="8">
    <source>
        <dbReference type="EMBL" id="TPP55861.1"/>
    </source>
</evidence>
<evidence type="ECO:0000313" key="9">
    <source>
        <dbReference type="Proteomes" id="UP000316759"/>
    </source>
</evidence>
<dbReference type="EMBL" id="SUNJ01015290">
    <property type="protein sequence ID" value="TPP55861.1"/>
    <property type="molecule type" value="Genomic_DNA"/>
</dbReference>
<feature type="compositionally biased region" description="Acidic residues" evidence="6">
    <location>
        <begin position="272"/>
        <end position="281"/>
    </location>
</feature>